<gene>
    <name evidence="1" type="ORF">AbraCBS73388_000908</name>
</gene>
<dbReference type="InterPro" id="IPR043129">
    <property type="entry name" value="ATPase_NBD"/>
</dbReference>
<evidence type="ECO:0008006" key="3">
    <source>
        <dbReference type="Google" id="ProtNLM"/>
    </source>
</evidence>
<dbReference type="PANTHER" id="PTHR14187">
    <property type="entry name" value="ALPHA KINASE/ELONGATION FACTOR 2 KINASE"/>
    <property type="match status" value="1"/>
</dbReference>
<dbReference type="SUPFAM" id="SSF53067">
    <property type="entry name" value="Actin-like ATPase domain"/>
    <property type="match status" value="2"/>
</dbReference>
<comment type="caution">
    <text evidence="1">The sequence shown here is derived from an EMBL/GenBank/DDBJ whole genome shotgun (WGS) entry which is preliminary data.</text>
</comment>
<dbReference type="AlphaFoldDB" id="A0A9W5YI39"/>
<evidence type="ECO:0000313" key="1">
    <source>
        <dbReference type="EMBL" id="GKZ18340.1"/>
    </source>
</evidence>
<name>A0A9W5YI39_9EURO</name>
<dbReference type="CDD" id="cd10170">
    <property type="entry name" value="ASKHA_NBD_HSP70"/>
    <property type="match status" value="1"/>
</dbReference>
<organism evidence="1 2">
    <name type="scientific">Aspergillus brasiliensis</name>
    <dbReference type="NCBI Taxonomy" id="319629"/>
    <lineage>
        <taxon>Eukaryota</taxon>
        <taxon>Fungi</taxon>
        <taxon>Dikarya</taxon>
        <taxon>Ascomycota</taxon>
        <taxon>Pezizomycotina</taxon>
        <taxon>Eurotiomycetes</taxon>
        <taxon>Eurotiomycetidae</taxon>
        <taxon>Eurotiales</taxon>
        <taxon>Aspergillaceae</taxon>
        <taxon>Aspergillus</taxon>
        <taxon>Aspergillus subgen. Circumdati</taxon>
    </lineage>
</organism>
<protein>
    <recommendedName>
        <fullName evidence="3">Actin-like ATPase domain-containing protein</fullName>
    </recommendedName>
</protein>
<accession>A0A9W5YI39</accession>
<sequence>MANPRIIIGLDFGTTYSGYLLVAGRRKSSVAHKRNAKDYSPSSTGTTPKVPSTMMIKCGGRVLWGYQTNYLVGDNIRGMKLLLDEPQNPEYVASLIDAGILKKSRIPAVTLTGMYLTELVDHTKKIFQRRFGPAAEEMEMQYVLTVPAIWSDKAKDATLQAALKAKIPQKDITLVSEPEAAALYCLNAIQPNSIENNDVVVVCDAGGGTVDLISYCVTTVSPLCLEGVAEGTGDICGSVMLDAGFKDFLSVLVDDKHLSGKSCELALTYWQDHIKPNFASDPDFEEETHFVPLPGLKDNRKIGLQDGFLQLDGAQIKNIFDPVVDRVKVQIIHQVNSARAKKKPVKGDVINEGEPIRIKFYQTRAINAKAIFTSKLKICLRSEAPERRDNGVYQLCSLTSDLTRVSTHLFARHTNSKGQAYYKVDYVLTMTPQSASIKFELEFNGRSYGEVQATYFE</sequence>
<dbReference type="PANTHER" id="PTHR14187:SF82">
    <property type="entry name" value="FAMILY CHAPERONE, PUTATIVE (AFU_ORTHOLOGUE AFUA_7G08575)-RELATED"/>
    <property type="match status" value="1"/>
</dbReference>
<reference evidence="1" key="1">
    <citation type="submission" date="2022-07" db="EMBL/GenBank/DDBJ databases">
        <title>Taxonomy of Aspergillus series Nigri: significant species reduction supported by multi-species coalescent approaches.</title>
        <authorList>
            <person name="Bian C."/>
            <person name="Kusuya Y."/>
            <person name="Sklenar F."/>
            <person name="D'hooge E."/>
            <person name="Yaguchi T."/>
            <person name="Takahashi H."/>
            <person name="Hubka V."/>
        </authorList>
    </citation>
    <scope>NUCLEOTIDE SEQUENCE</scope>
    <source>
        <strain evidence="1">CBS 733.88</strain>
    </source>
</reference>
<dbReference type="EMBL" id="BROQ01000011">
    <property type="protein sequence ID" value="GKZ18340.1"/>
    <property type="molecule type" value="Genomic_DNA"/>
</dbReference>
<evidence type="ECO:0000313" key="2">
    <source>
        <dbReference type="Proteomes" id="UP001143548"/>
    </source>
</evidence>
<proteinExistence type="predicted"/>
<dbReference type="Gene3D" id="3.30.420.40">
    <property type="match status" value="1"/>
</dbReference>
<dbReference type="Proteomes" id="UP001143548">
    <property type="component" value="Unassembled WGS sequence"/>
</dbReference>